<gene>
    <name evidence="15" type="ORF">H4683_002196</name>
</gene>
<keyword evidence="9" id="KW-0472">Membrane</keyword>
<evidence type="ECO:0000256" key="11">
    <source>
        <dbReference type="ARBA" id="ARBA00039445"/>
    </source>
</evidence>
<comment type="subcellular location">
    <subcellularLocation>
        <location evidence="1">Cell inner membrane</location>
    </subcellularLocation>
</comment>
<evidence type="ECO:0000256" key="6">
    <source>
        <dbReference type="ARBA" id="ARBA00022679"/>
    </source>
</evidence>
<dbReference type="InterPro" id="IPR020841">
    <property type="entry name" value="PKS_Beta-ketoAc_synthase_dom"/>
</dbReference>
<dbReference type="InterPro" id="IPR016039">
    <property type="entry name" value="Thiolase-like"/>
</dbReference>
<comment type="caution">
    <text evidence="15">The sequence shown here is derived from an EMBL/GenBank/DDBJ whole genome shotgun (WGS) entry which is preliminary data.</text>
</comment>
<comment type="similarity">
    <text evidence="2 13">Belongs to the thiolase-like superfamily. Beta-ketoacyl-ACP synthases family.</text>
</comment>
<evidence type="ECO:0000256" key="7">
    <source>
        <dbReference type="ARBA" id="ARBA00022692"/>
    </source>
</evidence>
<keyword evidence="16" id="KW-1185">Reference proteome</keyword>
<keyword evidence="5" id="KW-0997">Cell inner membrane</keyword>
<dbReference type="InterPro" id="IPR014030">
    <property type="entry name" value="Ketoacyl_synth_N"/>
</dbReference>
<dbReference type="Gene3D" id="3.40.47.10">
    <property type="match status" value="1"/>
</dbReference>
<dbReference type="GO" id="GO:0006633">
    <property type="term" value="P:fatty acid biosynthetic process"/>
    <property type="evidence" value="ECO:0007669"/>
    <property type="project" value="TreeGrafter"/>
</dbReference>
<feature type="domain" description="Ketosynthase family 3 (KS3)" evidence="14">
    <location>
        <begin position="1"/>
        <end position="394"/>
    </location>
</feature>
<name>A0A927ML19_9BACL</name>
<dbReference type="AlphaFoldDB" id="A0A927ML19"/>
<organism evidence="15 16">
    <name type="scientific">Sporosarcina limicola</name>
    <dbReference type="NCBI Taxonomy" id="34101"/>
    <lineage>
        <taxon>Bacteria</taxon>
        <taxon>Bacillati</taxon>
        <taxon>Bacillota</taxon>
        <taxon>Bacilli</taxon>
        <taxon>Bacillales</taxon>
        <taxon>Caryophanaceae</taxon>
        <taxon>Sporosarcina</taxon>
    </lineage>
</organism>
<dbReference type="Pfam" id="PF00109">
    <property type="entry name" value="ketoacyl-synt"/>
    <property type="match status" value="1"/>
</dbReference>
<keyword evidence="7" id="KW-0812">Transmembrane</keyword>
<dbReference type="InterPro" id="IPR000794">
    <property type="entry name" value="Beta-ketoacyl_synthase"/>
</dbReference>
<evidence type="ECO:0000256" key="2">
    <source>
        <dbReference type="ARBA" id="ARBA00008467"/>
    </source>
</evidence>
<dbReference type="SMART" id="SM00825">
    <property type="entry name" value="PKS_KS"/>
    <property type="match status" value="1"/>
</dbReference>
<evidence type="ECO:0000256" key="12">
    <source>
        <dbReference type="ARBA" id="ARBA00041756"/>
    </source>
</evidence>
<evidence type="ECO:0000313" key="16">
    <source>
        <dbReference type="Proteomes" id="UP000658225"/>
    </source>
</evidence>
<dbReference type="SUPFAM" id="SSF53901">
    <property type="entry name" value="Thiolase-like"/>
    <property type="match status" value="2"/>
</dbReference>
<proteinExistence type="inferred from homology"/>
<sequence length="397" mass="43136">MNRVVVTGVGVITSIGEDVDTFWDSCINGKSGITKIVKDKLELLTPQYGGQIHNFDPGKYIFENDFNSIGRGTQLLIGSLRQAIQSSKLKKEDYQLADLFVGTTMGEVSAETTNLDRFLQKKSEKAFLEQNQLKNMLVYASKEFDIRGSGLLNTNACAAGNYSTIQAFEQIRNGKNKIAISAGADPFATIAYYGFNRLNAISPDKCRPFDKNRKGMQVAEGSACLILEDLEHALERGADILAEIVGYGVSSDAFHITAPHPKSSGIIRATKNALNYAKLAPSEIDYISAHGTGTYANDKVESFAINEIFGENTPVSSIKSMLGHSMGAASAIESVVSCLAIRDNVAPPTINFETPDEECRIDCIPNVCREMSIKTVVNNSYAFGGTNASVIFKEFSK</sequence>
<evidence type="ECO:0000256" key="1">
    <source>
        <dbReference type="ARBA" id="ARBA00004533"/>
    </source>
</evidence>
<dbReference type="PANTHER" id="PTHR11712">
    <property type="entry name" value="POLYKETIDE SYNTHASE-RELATED"/>
    <property type="match status" value="1"/>
</dbReference>
<evidence type="ECO:0000313" key="15">
    <source>
        <dbReference type="EMBL" id="MBE1555097.1"/>
    </source>
</evidence>
<dbReference type="RefSeq" id="WP_192598844.1">
    <property type="nucleotide sequence ID" value="NZ_JADBEL010000011.1"/>
</dbReference>
<keyword evidence="15" id="KW-0012">Acyltransferase</keyword>
<evidence type="ECO:0000256" key="8">
    <source>
        <dbReference type="ARBA" id="ARBA00022989"/>
    </source>
</evidence>
<dbReference type="GO" id="GO:0005886">
    <property type="term" value="C:plasma membrane"/>
    <property type="evidence" value="ECO:0007669"/>
    <property type="project" value="UniProtKB-SubCell"/>
</dbReference>
<evidence type="ECO:0000256" key="13">
    <source>
        <dbReference type="RuleBase" id="RU003694"/>
    </source>
</evidence>
<dbReference type="CDD" id="cd00834">
    <property type="entry name" value="KAS_I_II"/>
    <property type="match status" value="1"/>
</dbReference>
<dbReference type="InterPro" id="IPR014031">
    <property type="entry name" value="Ketoacyl_synth_C"/>
</dbReference>
<dbReference type="PANTHER" id="PTHR11712:SF352">
    <property type="entry name" value="3-OXOACYL-[ACYL-CARRIER-PROTEIN] SYNTHASE"/>
    <property type="match status" value="1"/>
</dbReference>
<accession>A0A927ML19</accession>
<reference evidence="15" key="1">
    <citation type="submission" date="2020-10" db="EMBL/GenBank/DDBJ databases">
        <title>Genomic Encyclopedia of Type Strains, Phase IV (KMG-IV): sequencing the most valuable type-strain genomes for metagenomic binning, comparative biology and taxonomic classification.</title>
        <authorList>
            <person name="Goeker M."/>
        </authorList>
    </citation>
    <scope>NUCLEOTIDE SEQUENCE</scope>
    <source>
        <strain evidence="15">DSM 13886</strain>
    </source>
</reference>
<keyword evidence="4" id="KW-1003">Cell membrane</keyword>
<evidence type="ECO:0000259" key="14">
    <source>
        <dbReference type="PROSITE" id="PS52004"/>
    </source>
</evidence>
<dbReference type="EMBL" id="JADBEL010000011">
    <property type="protein sequence ID" value="MBE1555097.1"/>
    <property type="molecule type" value="Genomic_DNA"/>
</dbReference>
<dbReference type="Pfam" id="PF02801">
    <property type="entry name" value="Ketoacyl-synt_C"/>
    <property type="match status" value="1"/>
</dbReference>
<dbReference type="PROSITE" id="PS52004">
    <property type="entry name" value="KS3_2"/>
    <property type="match status" value="1"/>
</dbReference>
<dbReference type="Proteomes" id="UP000658225">
    <property type="component" value="Unassembled WGS sequence"/>
</dbReference>
<evidence type="ECO:0000256" key="10">
    <source>
        <dbReference type="ARBA" id="ARBA00037576"/>
    </source>
</evidence>
<protein>
    <recommendedName>
        <fullName evidence="11">Nodulation protein E</fullName>
    </recommendedName>
    <alternativeName>
        <fullName evidence="12">Host-specificity of nodulation protein B</fullName>
    </alternativeName>
</protein>
<evidence type="ECO:0000256" key="9">
    <source>
        <dbReference type="ARBA" id="ARBA00023136"/>
    </source>
</evidence>
<keyword evidence="8" id="KW-1133">Transmembrane helix</keyword>
<evidence type="ECO:0000256" key="5">
    <source>
        <dbReference type="ARBA" id="ARBA00022519"/>
    </source>
</evidence>
<evidence type="ECO:0000256" key="4">
    <source>
        <dbReference type="ARBA" id="ARBA00022475"/>
    </source>
</evidence>
<dbReference type="GO" id="GO:0004315">
    <property type="term" value="F:3-oxoacyl-[acyl-carrier-protein] synthase activity"/>
    <property type="evidence" value="ECO:0007669"/>
    <property type="project" value="TreeGrafter"/>
</dbReference>
<keyword evidence="3" id="KW-0536">Nodulation</keyword>
<keyword evidence="6 13" id="KW-0808">Transferase</keyword>
<comment type="function">
    <text evidence="10">Proposed to synthesize NOD factor fatty acyl chain. Involved in the synthesis of a highly unsaturated fatty acid moiety, which forms part of a lipo-oligosaccharide that is responsible for host specificity.</text>
</comment>
<evidence type="ECO:0000256" key="3">
    <source>
        <dbReference type="ARBA" id="ARBA00022458"/>
    </source>
</evidence>